<dbReference type="SUPFAM" id="SSF57850">
    <property type="entry name" value="RING/U-box"/>
    <property type="match status" value="1"/>
</dbReference>
<accession>A0A9P1BN09</accession>
<dbReference type="PANTHER" id="PTHR12618:SF20">
    <property type="entry name" value="PHD AND RING FINGER DOMAIN-CONTAINING PROTEIN 1"/>
    <property type="match status" value="1"/>
</dbReference>
<dbReference type="SMART" id="SM00249">
    <property type="entry name" value="PHD"/>
    <property type="match status" value="1"/>
</dbReference>
<dbReference type="PANTHER" id="PTHR12618">
    <property type="entry name" value="PHD AND RING FINGER DOMAIN-CONTAINING PROTEIN 1"/>
    <property type="match status" value="1"/>
</dbReference>
<feature type="domain" description="RING-type" evidence="6">
    <location>
        <begin position="23"/>
        <end position="65"/>
    </location>
</feature>
<dbReference type="InterPro" id="IPR047157">
    <property type="entry name" value="PHRF1/Atg35"/>
</dbReference>
<evidence type="ECO:0000259" key="6">
    <source>
        <dbReference type="PROSITE" id="PS50089"/>
    </source>
</evidence>
<dbReference type="EMBL" id="CAMXCT020000260">
    <property type="protein sequence ID" value="CAL1129677.1"/>
    <property type="molecule type" value="Genomic_DNA"/>
</dbReference>
<reference evidence="7" key="1">
    <citation type="submission" date="2022-10" db="EMBL/GenBank/DDBJ databases">
        <authorList>
            <person name="Chen Y."/>
            <person name="Dougan E. K."/>
            <person name="Chan C."/>
            <person name="Rhodes N."/>
            <person name="Thang M."/>
        </authorList>
    </citation>
    <scope>NUCLEOTIDE SEQUENCE</scope>
</reference>
<dbReference type="AlphaFoldDB" id="A0A9P1BN09"/>
<dbReference type="InterPro" id="IPR019787">
    <property type="entry name" value="Znf_PHD-finger"/>
</dbReference>
<dbReference type="SUPFAM" id="SSF57903">
    <property type="entry name" value="FYVE/PHD zinc finger"/>
    <property type="match status" value="1"/>
</dbReference>
<evidence type="ECO:0000256" key="4">
    <source>
        <dbReference type="PROSITE-ProRule" id="PRU00175"/>
    </source>
</evidence>
<dbReference type="GO" id="GO:0008270">
    <property type="term" value="F:zinc ion binding"/>
    <property type="evidence" value="ECO:0007669"/>
    <property type="project" value="UniProtKB-KW"/>
</dbReference>
<reference evidence="8" key="2">
    <citation type="submission" date="2024-04" db="EMBL/GenBank/DDBJ databases">
        <authorList>
            <person name="Chen Y."/>
            <person name="Shah S."/>
            <person name="Dougan E. K."/>
            <person name="Thang M."/>
            <person name="Chan C."/>
        </authorList>
    </citation>
    <scope>NUCLEOTIDE SEQUENCE [LARGE SCALE GENOMIC DNA]</scope>
</reference>
<sequence length="213" mass="23915">MASFRTHSENCASPASPCLRISCPICREDDLKLSDCSEVASCHHRFCTTCIEEWATRCSACPLCKQEMNALVTAQSTRKGAKRKVEHRQLEVADSAVMAVAEPDIRCQVCGSDEDADVLLLCDHCNDGYHTFCVDLDAVPEEDWYCHRCEASVRAVQRRQMHSLGRPPGRASLIQPIEAVAASEAPRRFRRLRRACEDFDENLMHNLMQESVA</sequence>
<evidence type="ECO:0000313" key="8">
    <source>
        <dbReference type="EMBL" id="CAL1129677.1"/>
    </source>
</evidence>
<evidence type="ECO:0000256" key="2">
    <source>
        <dbReference type="ARBA" id="ARBA00022771"/>
    </source>
</evidence>
<dbReference type="InterPro" id="IPR011011">
    <property type="entry name" value="Znf_FYVE_PHD"/>
</dbReference>
<keyword evidence="10" id="KW-1185">Reference proteome</keyword>
<dbReference type="InterPro" id="IPR017907">
    <property type="entry name" value="Znf_RING_CS"/>
</dbReference>
<organism evidence="7">
    <name type="scientific">Cladocopium goreaui</name>
    <dbReference type="NCBI Taxonomy" id="2562237"/>
    <lineage>
        <taxon>Eukaryota</taxon>
        <taxon>Sar</taxon>
        <taxon>Alveolata</taxon>
        <taxon>Dinophyceae</taxon>
        <taxon>Suessiales</taxon>
        <taxon>Symbiodiniaceae</taxon>
        <taxon>Cladocopium</taxon>
    </lineage>
</organism>
<name>A0A9P1BN09_9DINO</name>
<dbReference type="OrthoDB" id="344208at2759"/>
<dbReference type="InterPro" id="IPR019786">
    <property type="entry name" value="Zinc_finger_PHD-type_CS"/>
</dbReference>
<dbReference type="InterPro" id="IPR013083">
    <property type="entry name" value="Znf_RING/FYVE/PHD"/>
</dbReference>
<dbReference type="EMBL" id="CAMXCT010000260">
    <property type="protein sequence ID" value="CAI3976302.1"/>
    <property type="molecule type" value="Genomic_DNA"/>
</dbReference>
<comment type="caution">
    <text evidence="7">The sequence shown here is derived from an EMBL/GenBank/DDBJ whole genome shotgun (WGS) entry which is preliminary data.</text>
</comment>
<dbReference type="Pfam" id="PF13639">
    <property type="entry name" value="zf-RING_2"/>
    <property type="match status" value="1"/>
</dbReference>
<dbReference type="InterPro" id="IPR001965">
    <property type="entry name" value="Znf_PHD"/>
</dbReference>
<protein>
    <submittedName>
        <fullName evidence="9">PHD and RING finger domain-containing protein C126.07c</fullName>
    </submittedName>
</protein>
<dbReference type="PROSITE" id="PS00518">
    <property type="entry name" value="ZF_RING_1"/>
    <property type="match status" value="1"/>
</dbReference>
<dbReference type="InterPro" id="IPR001841">
    <property type="entry name" value="Znf_RING"/>
</dbReference>
<dbReference type="PROSITE" id="PS50016">
    <property type="entry name" value="ZF_PHD_2"/>
    <property type="match status" value="1"/>
</dbReference>
<keyword evidence="2 4" id="KW-0863">Zinc-finger</keyword>
<gene>
    <name evidence="7" type="ORF">C1SCF055_LOCUS4531</name>
</gene>
<dbReference type="PROSITE" id="PS01359">
    <property type="entry name" value="ZF_PHD_1"/>
    <property type="match status" value="1"/>
</dbReference>
<dbReference type="Pfam" id="PF00628">
    <property type="entry name" value="PHD"/>
    <property type="match status" value="1"/>
</dbReference>
<dbReference type="SMART" id="SM00184">
    <property type="entry name" value="RING"/>
    <property type="match status" value="2"/>
</dbReference>
<feature type="domain" description="PHD-type" evidence="5">
    <location>
        <begin position="104"/>
        <end position="152"/>
    </location>
</feature>
<dbReference type="PROSITE" id="PS50089">
    <property type="entry name" value="ZF_RING_2"/>
    <property type="match status" value="1"/>
</dbReference>
<evidence type="ECO:0000259" key="5">
    <source>
        <dbReference type="PROSITE" id="PS50016"/>
    </source>
</evidence>
<evidence type="ECO:0000256" key="3">
    <source>
        <dbReference type="ARBA" id="ARBA00022833"/>
    </source>
</evidence>
<dbReference type="EMBL" id="CAMXCT030000260">
    <property type="protein sequence ID" value="CAL4763614.1"/>
    <property type="molecule type" value="Genomic_DNA"/>
</dbReference>
<dbReference type="Proteomes" id="UP001152797">
    <property type="component" value="Unassembled WGS sequence"/>
</dbReference>
<evidence type="ECO:0000313" key="10">
    <source>
        <dbReference type="Proteomes" id="UP001152797"/>
    </source>
</evidence>
<evidence type="ECO:0000256" key="1">
    <source>
        <dbReference type="ARBA" id="ARBA00022723"/>
    </source>
</evidence>
<keyword evidence="1" id="KW-0479">Metal-binding</keyword>
<dbReference type="Gene3D" id="3.30.40.10">
    <property type="entry name" value="Zinc/RING finger domain, C3HC4 (zinc finger)"/>
    <property type="match status" value="2"/>
</dbReference>
<evidence type="ECO:0000313" key="7">
    <source>
        <dbReference type="EMBL" id="CAI3976302.1"/>
    </source>
</evidence>
<evidence type="ECO:0000313" key="9">
    <source>
        <dbReference type="EMBL" id="CAL4763614.1"/>
    </source>
</evidence>
<keyword evidence="3" id="KW-0862">Zinc</keyword>
<proteinExistence type="predicted"/>